<keyword evidence="2" id="KW-0560">Oxidoreductase</keyword>
<dbReference type="PANTHER" id="PTHR30543:SF21">
    <property type="entry name" value="NAD(P)H-DEPENDENT FMN REDUCTASE LOT6"/>
    <property type="match status" value="1"/>
</dbReference>
<gene>
    <name evidence="2" type="primary">fldA</name>
    <name evidence="2" type="ordered locus">HF1_02240</name>
</gene>
<dbReference type="GO" id="GO:0005829">
    <property type="term" value="C:cytosol"/>
    <property type="evidence" value="ECO:0007669"/>
    <property type="project" value="TreeGrafter"/>
</dbReference>
<dbReference type="InterPro" id="IPR050712">
    <property type="entry name" value="NAD(P)H-dep_reductase"/>
</dbReference>
<dbReference type="AlphaFoldDB" id="E8ZKR6"/>
<dbReference type="InterPro" id="IPR005025">
    <property type="entry name" value="FMN_Rdtase-like_dom"/>
</dbReference>
<keyword evidence="3" id="KW-1185">Reference proteome</keyword>
<evidence type="ECO:0000259" key="1">
    <source>
        <dbReference type="Pfam" id="PF03358"/>
    </source>
</evidence>
<feature type="domain" description="NADPH-dependent FMN reductase-like" evidence="1">
    <location>
        <begin position="1"/>
        <end position="124"/>
    </location>
</feature>
<dbReference type="SUPFAM" id="SSF52218">
    <property type="entry name" value="Flavoproteins"/>
    <property type="match status" value="1"/>
</dbReference>
<dbReference type="HOGENOM" id="CLU_055322_4_1_14"/>
<dbReference type="GO" id="GO:0042602">
    <property type="term" value="F:riboflavin reductase (NADPH) activity"/>
    <property type="evidence" value="ECO:0007669"/>
    <property type="project" value="UniProtKB-EC"/>
</dbReference>
<reference evidence="2 3" key="1">
    <citation type="journal article" date="2011" name="J. Bacteriol.">
        <title>Complete genome sequence of Mycoplasma haemofelis, a hemotropic mycoplasma.</title>
        <authorList>
            <person name="Barker E.N."/>
            <person name="Helps C.R."/>
            <person name="Peters I.R."/>
            <person name="Darby A.C."/>
            <person name="Radford A.D."/>
            <person name="Tasker S."/>
        </authorList>
    </citation>
    <scope>NUCLEOTIDE SEQUENCE [LARGE SCALE GENOMIC DNA]</scope>
    <source>
        <strain evidence="2 3">Langford 1</strain>
    </source>
</reference>
<sequence>MSVLLICCSNSLPSINRGFMEYVSKEGSFDSLKLSDYEVPMFSKYLEVPESIHKIYSLLSQYERLVFFSPEHNGYIPAFFKNIIDWISIVKKDFLSNKDVVFVSVSTTSREKRIMEEGLVNSFKVFEPKSFEFVNMNRFGSDKGFDERRAIELANKIRI</sequence>
<name>E8ZKR6_MYCHL</name>
<proteinExistence type="predicted"/>
<accession>E8ZKR6</accession>
<dbReference type="InterPro" id="IPR029039">
    <property type="entry name" value="Flavoprotein-like_sf"/>
</dbReference>
<dbReference type="OrthoDB" id="9806724at2"/>
<protein>
    <submittedName>
        <fullName evidence="2">NADPH-dependent FMN reductase</fullName>
        <ecNumber evidence="2">1.5.1.30</ecNumber>
    </submittedName>
</protein>
<dbReference type="EC" id="1.5.1.30" evidence="2"/>
<dbReference type="PANTHER" id="PTHR30543">
    <property type="entry name" value="CHROMATE REDUCTASE"/>
    <property type="match status" value="1"/>
</dbReference>
<dbReference type="GO" id="GO:0010181">
    <property type="term" value="F:FMN binding"/>
    <property type="evidence" value="ECO:0007669"/>
    <property type="project" value="TreeGrafter"/>
</dbReference>
<dbReference type="Gene3D" id="3.40.50.360">
    <property type="match status" value="1"/>
</dbReference>
<organism evidence="2 3">
    <name type="scientific">Mycoplasma haemofelis (strain Langford 1)</name>
    <name type="common">Haemobartonella felis</name>
    <dbReference type="NCBI Taxonomy" id="941640"/>
    <lineage>
        <taxon>Bacteria</taxon>
        <taxon>Bacillati</taxon>
        <taxon>Mycoplasmatota</taxon>
        <taxon>Mollicutes</taxon>
        <taxon>Mycoplasmataceae</taxon>
        <taxon>Mycoplasma</taxon>
    </lineage>
</organism>
<evidence type="ECO:0000313" key="2">
    <source>
        <dbReference type="EMBL" id="CBY92232.1"/>
    </source>
</evidence>
<dbReference type="Pfam" id="PF03358">
    <property type="entry name" value="FMN_red"/>
    <property type="match status" value="1"/>
</dbReference>
<dbReference type="EMBL" id="FR773153">
    <property type="protein sequence ID" value="CBY92232.1"/>
    <property type="molecule type" value="Genomic_DNA"/>
</dbReference>
<dbReference type="Proteomes" id="UP000008637">
    <property type="component" value="Chromosome"/>
</dbReference>
<evidence type="ECO:0000313" key="3">
    <source>
        <dbReference type="Proteomes" id="UP000008637"/>
    </source>
</evidence>
<dbReference type="KEGG" id="mha:HF1_02240"/>